<dbReference type="PROSITE" id="PS51257">
    <property type="entry name" value="PROKAR_LIPOPROTEIN"/>
    <property type="match status" value="1"/>
</dbReference>
<dbReference type="EMBL" id="JAMFLZ010000002">
    <property type="protein sequence ID" value="MCL6294271.1"/>
    <property type="molecule type" value="Genomic_DNA"/>
</dbReference>
<evidence type="ECO:0008006" key="3">
    <source>
        <dbReference type="Google" id="ProtNLM"/>
    </source>
</evidence>
<name>A0ABT0QBC6_9FLAO</name>
<gene>
    <name evidence="1" type="ORF">M3P09_04660</name>
</gene>
<sequence length="308" mass="36383">MAKHILLILFLSIISFSCNEEQVLIEGIVLSDKKAHILISTIDTLIVSRHDEKTKKIDSLVIFHENIASADNDGFFSLLAFPSDSIYFKSFNHIPQSILVSDYLKRKDKLIELKSCNWEFKCDKDPILFAFAAKKISLEHKPPEPYCDQVIFNHHFIAKYKVIENVYGNIQEDTIIFSVFDHYGWPKFKSYENILLFVSKHCDIFIHEKYQYQDIYKTKNGKWASPYFNDDYRYSEQGFPISPKKIEFENPVIFEYTNNDSIEWLKKRYPEPYYKIDNGEVIALYGNYLDELFEMKKLTILKSRGFFD</sequence>
<evidence type="ECO:0000313" key="2">
    <source>
        <dbReference type="Proteomes" id="UP001165381"/>
    </source>
</evidence>
<accession>A0ABT0QBC6</accession>
<proteinExistence type="predicted"/>
<comment type="caution">
    <text evidence="1">The sequence shown here is derived from an EMBL/GenBank/DDBJ whole genome shotgun (WGS) entry which is preliminary data.</text>
</comment>
<protein>
    <recommendedName>
        <fullName evidence="3">Carboxypeptidase regulatory-like domain-containing protein</fullName>
    </recommendedName>
</protein>
<dbReference type="RefSeq" id="WP_249972206.1">
    <property type="nucleotide sequence ID" value="NZ_JAMFLZ010000002.1"/>
</dbReference>
<organism evidence="1 2">
    <name type="scientific">Jejuia spongiicola</name>
    <dbReference type="NCBI Taxonomy" id="2942207"/>
    <lineage>
        <taxon>Bacteria</taxon>
        <taxon>Pseudomonadati</taxon>
        <taxon>Bacteroidota</taxon>
        <taxon>Flavobacteriia</taxon>
        <taxon>Flavobacteriales</taxon>
        <taxon>Flavobacteriaceae</taxon>
        <taxon>Jejuia</taxon>
    </lineage>
</organism>
<evidence type="ECO:0000313" key="1">
    <source>
        <dbReference type="EMBL" id="MCL6294271.1"/>
    </source>
</evidence>
<reference evidence="1" key="1">
    <citation type="submission" date="2022-05" db="EMBL/GenBank/DDBJ databases">
        <authorList>
            <person name="Park J.-S."/>
        </authorList>
    </citation>
    <scope>NUCLEOTIDE SEQUENCE</scope>
    <source>
        <strain evidence="1">2012CJ34-3</strain>
    </source>
</reference>
<keyword evidence="2" id="KW-1185">Reference proteome</keyword>
<dbReference type="Proteomes" id="UP001165381">
    <property type="component" value="Unassembled WGS sequence"/>
</dbReference>